<dbReference type="EMBL" id="JAMZMM010000126">
    <property type="protein sequence ID" value="MCP2729574.1"/>
    <property type="molecule type" value="Genomic_DNA"/>
</dbReference>
<dbReference type="AlphaFoldDB" id="A0AAE3GS95"/>
<evidence type="ECO:0000313" key="2">
    <source>
        <dbReference type="Proteomes" id="UP001204953"/>
    </source>
</evidence>
<reference evidence="1" key="1">
    <citation type="submission" date="2022-06" db="EMBL/GenBank/DDBJ databases">
        <title>New cyanobacteria of genus Symplocastrum in benthos of Lake Baikal.</title>
        <authorList>
            <person name="Sorokovikova E."/>
            <person name="Tikhonova I."/>
            <person name="Krasnopeev A."/>
            <person name="Evseev P."/>
            <person name="Gladkikh A."/>
            <person name="Belykh O."/>
        </authorList>
    </citation>
    <scope>NUCLEOTIDE SEQUENCE</scope>
    <source>
        <strain evidence="1">BBK-W-15</strain>
    </source>
</reference>
<dbReference type="Proteomes" id="UP001204953">
    <property type="component" value="Unassembled WGS sequence"/>
</dbReference>
<protein>
    <submittedName>
        <fullName evidence="1">Uncharacterized protein</fullName>
    </submittedName>
</protein>
<name>A0AAE3GS95_9CYAN</name>
<dbReference type="RefSeq" id="WP_254012356.1">
    <property type="nucleotide sequence ID" value="NZ_JAMZMM010000126.1"/>
</dbReference>
<evidence type="ECO:0000313" key="1">
    <source>
        <dbReference type="EMBL" id="MCP2729574.1"/>
    </source>
</evidence>
<accession>A0AAE3GS95</accession>
<sequence length="188" mass="21313">MSPYRAGESLIIADPWVRGYKYLEAMQQLALIPDMVDVRENSSVGDRICGWIGKYIDTINAELRACLEACHGCFHSELRRPIQIWATPLSEEFGIDGFCNILLDPTVILIDVGRTSPDDWLSIVVHEYAHAHIGSPGHDIRFFEVLSHLCLGLGLPPPVWQPDIEDYLKNWPYCPSRANPLSFWMGYV</sequence>
<gene>
    <name evidence="1" type="ORF">NJ959_14055</name>
</gene>
<comment type="caution">
    <text evidence="1">The sequence shown here is derived from an EMBL/GenBank/DDBJ whole genome shotgun (WGS) entry which is preliminary data.</text>
</comment>
<proteinExistence type="predicted"/>
<organism evidence="1 2">
    <name type="scientific">Limnofasciculus baicalensis BBK-W-15</name>
    <dbReference type="NCBI Taxonomy" id="2699891"/>
    <lineage>
        <taxon>Bacteria</taxon>
        <taxon>Bacillati</taxon>
        <taxon>Cyanobacteriota</taxon>
        <taxon>Cyanophyceae</taxon>
        <taxon>Coleofasciculales</taxon>
        <taxon>Coleofasciculaceae</taxon>
        <taxon>Limnofasciculus</taxon>
        <taxon>Limnofasciculus baicalensis</taxon>
    </lineage>
</organism>
<keyword evidence="2" id="KW-1185">Reference proteome</keyword>